<organism evidence="1 2">
    <name type="scientific">Colocasia esculenta</name>
    <name type="common">Wild taro</name>
    <name type="synonym">Arum esculentum</name>
    <dbReference type="NCBI Taxonomy" id="4460"/>
    <lineage>
        <taxon>Eukaryota</taxon>
        <taxon>Viridiplantae</taxon>
        <taxon>Streptophyta</taxon>
        <taxon>Embryophyta</taxon>
        <taxon>Tracheophyta</taxon>
        <taxon>Spermatophyta</taxon>
        <taxon>Magnoliopsida</taxon>
        <taxon>Liliopsida</taxon>
        <taxon>Araceae</taxon>
        <taxon>Aroideae</taxon>
        <taxon>Colocasieae</taxon>
        <taxon>Colocasia</taxon>
    </lineage>
</organism>
<dbReference type="AlphaFoldDB" id="A0A843TNJ8"/>
<accession>A0A843TNJ8</accession>
<keyword evidence="2" id="KW-1185">Reference proteome</keyword>
<reference evidence="1" key="1">
    <citation type="submission" date="2017-07" db="EMBL/GenBank/DDBJ databases">
        <title>Taro Niue Genome Assembly and Annotation.</title>
        <authorList>
            <person name="Atibalentja N."/>
            <person name="Keating K."/>
            <person name="Fields C.J."/>
        </authorList>
    </citation>
    <scope>NUCLEOTIDE SEQUENCE</scope>
    <source>
        <strain evidence="1">Niue_2</strain>
        <tissue evidence="1">Leaf</tissue>
    </source>
</reference>
<feature type="non-terminal residue" evidence="1">
    <location>
        <position position="32"/>
    </location>
</feature>
<dbReference type="Proteomes" id="UP000652761">
    <property type="component" value="Unassembled WGS sequence"/>
</dbReference>
<name>A0A843TNJ8_COLES</name>
<gene>
    <name evidence="1" type="ORF">Taro_006388</name>
</gene>
<evidence type="ECO:0000313" key="1">
    <source>
        <dbReference type="EMBL" id="MQL74022.1"/>
    </source>
</evidence>
<dbReference type="EMBL" id="NMUH01000188">
    <property type="protein sequence ID" value="MQL74022.1"/>
    <property type="molecule type" value="Genomic_DNA"/>
</dbReference>
<sequence>MVGCEEKEEKTWWREDDQVVSSVDATDYQSSS</sequence>
<proteinExistence type="predicted"/>
<comment type="caution">
    <text evidence="1">The sequence shown here is derived from an EMBL/GenBank/DDBJ whole genome shotgun (WGS) entry which is preliminary data.</text>
</comment>
<protein>
    <submittedName>
        <fullName evidence="1">Uncharacterized protein</fullName>
    </submittedName>
</protein>
<evidence type="ECO:0000313" key="2">
    <source>
        <dbReference type="Proteomes" id="UP000652761"/>
    </source>
</evidence>